<protein>
    <recommendedName>
        <fullName evidence="4">DUF599 domain-containing protein</fullName>
    </recommendedName>
</protein>
<organism evidence="2 3">
    <name type="scientific">Paracoccus aminophilus JCM 7686</name>
    <dbReference type="NCBI Taxonomy" id="1367847"/>
    <lineage>
        <taxon>Bacteria</taxon>
        <taxon>Pseudomonadati</taxon>
        <taxon>Pseudomonadota</taxon>
        <taxon>Alphaproteobacteria</taxon>
        <taxon>Rhodobacterales</taxon>
        <taxon>Paracoccaceae</taxon>
        <taxon>Paracoccus</taxon>
    </lineage>
</organism>
<accession>S5XVW5</accession>
<dbReference type="KEGG" id="pami:JCM7686_2357"/>
<dbReference type="eggNOG" id="COG3821">
    <property type="taxonomic scope" value="Bacteria"/>
</dbReference>
<feature type="transmembrane region" description="Helical" evidence="1">
    <location>
        <begin position="12"/>
        <end position="32"/>
    </location>
</feature>
<dbReference type="Pfam" id="PF04654">
    <property type="entry name" value="DUF599"/>
    <property type="match status" value="1"/>
</dbReference>
<gene>
    <name evidence="2" type="ORF">JCM7686_2357</name>
</gene>
<sequence length="251" mass="28202">MNNALDAIIRSFSYWDLLAVVWLIASWGWIGWRTEHPPAGKPSVSVLMKELRREWMRQFVHREPRIFDGNILSNLRESTAFFASASMIAIGGGLALIGNADRLSLLARQFEMDYIPTIKWEIKILVPLLLVVDAFLKFVWSNRLFGYCAIIMGSVPNSPTDPRAMPRALQAAEINIRAARSFNAGLRNVYFALGALAWLAGPLALFVAVAFVLFISWRREFASGSRRVLLEEAATEARMIPGEAQHQEPRG</sequence>
<keyword evidence="3" id="KW-1185">Reference proteome</keyword>
<keyword evidence="1" id="KW-1133">Transmembrane helix</keyword>
<dbReference type="AlphaFoldDB" id="S5XVW5"/>
<feature type="transmembrane region" description="Helical" evidence="1">
    <location>
        <begin position="120"/>
        <end position="140"/>
    </location>
</feature>
<dbReference type="InterPro" id="IPR006747">
    <property type="entry name" value="DUF599"/>
</dbReference>
<keyword evidence="1" id="KW-0472">Membrane</keyword>
<keyword evidence="1" id="KW-0812">Transmembrane</keyword>
<evidence type="ECO:0000313" key="3">
    <source>
        <dbReference type="Proteomes" id="UP000015480"/>
    </source>
</evidence>
<evidence type="ECO:0000313" key="2">
    <source>
        <dbReference type="EMBL" id="AGT09427.1"/>
    </source>
</evidence>
<name>S5XVW5_PARAH</name>
<proteinExistence type="predicted"/>
<dbReference type="Proteomes" id="UP000015480">
    <property type="component" value="Chromosome"/>
</dbReference>
<dbReference type="OrthoDB" id="9806874at2"/>
<dbReference type="HOGENOM" id="CLU_096744_0_0_5"/>
<evidence type="ECO:0008006" key="4">
    <source>
        <dbReference type="Google" id="ProtNLM"/>
    </source>
</evidence>
<dbReference type="EMBL" id="CP006650">
    <property type="protein sequence ID" value="AGT09427.1"/>
    <property type="molecule type" value="Genomic_DNA"/>
</dbReference>
<dbReference type="STRING" id="1367847.JCM7686_2357"/>
<feature type="transmembrane region" description="Helical" evidence="1">
    <location>
        <begin position="189"/>
        <end position="217"/>
    </location>
</feature>
<feature type="transmembrane region" description="Helical" evidence="1">
    <location>
        <begin position="80"/>
        <end position="99"/>
    </location>
</feature>
<dbReference type="RefSeq" id="WP_020951065.1">
    <property type="nucleotide sequence ID" value="NC_022041.1"/>
</dbReference>
<reference evidence="2 3" key="1">
    <citation type="journal article" date="2014" name="BMC Genomics">
        <title>Architecture and functions of a multipartite genome of the methylotrophic bacterium Paracoccus aminophilus JCM 7686, containing primary and secondary chromids.</title>
        <authorList>
            <person name="Dziewit L."/>
            <person name="Czarnecki J."/>
            <person name="Wibberg D."/>
            <person name="Radlinska M."/>
            <person name="Mrozek P."/>
            <person name="Szymczak M."/>
            <person name="Schluter A."/>
            <person name="Puhler A."/>
            <person name="Bartosik D."/>
        </authorList>
    </citation>
    <scope>NUCLEOTIDE SEQUENCE [LARGE SCALE GENOMIC DNA]</scope>
    <source>
        <strain evidence="2">JCM 7686</strain>
    </source>
</reference>
<evidence type="ECO:0000256" key="1">
    <source>
        <dbReference type="SAM" id="Phobius"/>
    </source>
</evidence>